<dbReference type="Pfam" id="PF13469">
    <property type="entry name" value="Sulfotransfer_3"/>
    <property type="match status" value="1"/>
</dbReference>
<gene>
    <name evidence="2" type="ORF">QQ020_24140</name>
</gene>
<dbReference type="Proteomes" id="UP001172083">
    <property type="component" value="Unassembled WGS sequence"/>
</dbReference>
<dbReference type="PANTHER" id="PTHR12788">
    <property type="entry name" value="PROTEIN-TYROSINE SULFOTRANSFERASE 2"/>
    <property type="match status" value="1"/>
</dbReference>
<dbReference type="InterPro" id="IPR026634">
    <property type="entry name" value="TPST-like"/>
</dbReference>
<evidence type="ECO:0000313" key="3">
    <source>
        <dbReference type="Proteomes" id="UP001172083"/>
    </source>
</evidence>
<organism evidence="2 3">
    <name type="scientific">Agaribacillus aureus</name>
    <dbReference type="NCBI Taxonomy" id="3051825"/>
    <lineage>
        <taxon>Bacteria</taxon>
        <taxon>Pseudomonadati</taxon>
        <taxon>Bacteroidota</taxon>
        <taxon>Cytophagia</taxon>
        <taxon>Cytophagales</taxon>
        <taxon>Splendidivirgaceae</taxon>
        <taxon>Agaribacillus</taxon>
    </lineage>
</organism>
<dbReference type="EC" id="2.8.2.-" evidence="2"/>
<dbReference type="InterPro" id="IPR027417">
    <property type="entry name" value="P-loop_NTPase"/>
</dbReference>
<evidence type="ECO:0000256" key="1">
    <source>
        <dbReference type="ARBA" id="ARBA00022679"/>
    </source>
</evidence>
<dbReference type="SUPFAM" id="SSF52540">
    <property type="entry name" value="P-loop containing nucleoside triphosphate hydrolases"/>
    <property type="match status" value="1"/>
</dbReference>
<keyword evidence="1 2" id="KW-0808">Transferase</keyword>
<keyword evidence="3" id="KW-1185">Reference proteome</keyword>
<accession>A0ABT8LDZ4</accession>
<reference evidence="2" key="1">
    <citation type="submission" date="2023-06" db="EMBL/GenBank/DDBJ databases">
        <title>Genomic of Agaribacillus aureum.</title>
        <authorList>
            <person name="Wang G."/>
        </authorList>
    </citation>
    <scope>NUCLEOTIDE SEQUENCE</scope>
    <source>
        <strain evidence="2">BMA12</strain>
    </source>
</reference>
<proteinExistence type="predicted"/>
<dbReference type="Gene3D" id="3.40.50.300">
    <property type="entry name" value="P-loop containing nucleotide triphosphate hydrolases"/>
    <property type="match status" value="1"/>
</dbReference>
<dbReference type="RefSeq" id="WP_346760531.1">
    <property type="nucleotide sequence ID" value="NZ_JAUJEB010000006.1"/>
</dbReference>
<dbReference type="EMBL" id="JAUJEB010000006">
    <property type="protein sequence ID" value="MDN5215192.1"/>
    <property type="molecule type" value="Genomic_DNA"/>
</dbReference>
<evidence type="ECO:0000313" key="2">
    <source>
        <dbReference type="EMBL" id="MDN5215192.1"/>
    </source>
</evidence>
<protein>
    <submittedName>
        <fullName evidence="2">Sulfotransferase</fullName>
        <ecNumber evidence="2">2.8.2.-</ecNumber>
    </submittedName>
</protein>
<sequence>MKGIQIIGTQRSGSNLLRVMLNQLPAICAPHPPHILDTFMPYLKQYGSLHDPFQFMELIDDVCQLIESNPVPWVGIQLNRQVIKTRCKTNSLIEIFKVIYELKAEKFGKQFWCCKSMPNFRYFKELELSGIQPFYLHLVRDGRDVAASFKKTPIGEKHVYHLARQWKKDQQASDRILSKVGPRRGIRIHYERLIRSPEETVAKVCNWLNIDFQDSVLAYYQSRESALAAASGDMWANLQKPILSNNHGKFSKELTPGEVVIFEAISGQDLKNYGYQPVDPANLNKNLTEAEIEGFDADNALMKREAIQRQRPDDLKKRLPQQKLKAKIARRNVF</sequence>
<name>A0ABT8LDZ4_9BACT</name>
<dbReference type="PANTHER" id="PTHR12788:SF10">
    <property type="entry name" value="PROTEIN-TYROSINE SULFOTRANSFERASE"/>
    <property type="match status" value="1"/>
</dbReference>
<dbReference type="GO" id="GO:0016740">
    <property type="term" value="F:transferase activity"/>
    <property type="evidence" value="ECO:0007669"/>
    <property type="project" value="UniProtKB-KW"/>
</dbReference>
<comment type="caution">
    <text evidence="2">The sequence shown here is derived from an EMBL/GenBank/DDBJ whole genome shotgun (WGS) entry which is preliminary data.</text>
</comment>